<dbReference type="AlphaFoldDB" id="A0A3M5KQI1"/>
<dbReference type="PANTHER" id="PTHR35802:SF1">
    <property type="entry name" value="PROTEASE SYNTHASE AND SPORULATION PROTEIN PAI 2"/>
    <property type="match status" value="1"/>
</dbReference>
<dbReference type="EMBL" id="RBTH01000412">
    <property type="protein sequence ID" value="RMT37904.1"/>
    <property type="molecule type" value="Genomic_DNA"/>
</dbReference>
<dbReference type="SUPFAM" id="SSF50475">
    <property type="entry name" value="FMN-binding split barrel"/>
    <property type="match status" value="1"/>
</dbReference>
<dbReference type="PANTHER" id="PTHR35802">
    <property type="entry name" value="PROTEASE SYNTHASE AND SPORULATION PROTEIN PAI 2"/>
    <property type="match status" value="1"/>
</dbReference>
<sequence length="296" mass="32343">MRQVATGWQARTTAQTPVEDLLAQQAIKLLAQALIRVQRDTGEGGRKRNGEIRHALALLKRSEMDLTSDQCLAYDPVTRQGTVPMYIPAAFNDNDTPSLHQQMEQTRLAILVTDGAEGLQATHLPLLLRRDEGSYGTLYGHLAKANPQWQQLSAGAEALVIFPGGDAYVSPSFYPSKREHGKVVPTWNYVAVHAYGQAEVFTDAAQLHQLLADLTHRHESGRAQPWSIDDAPADYIAKMLGAIVGFSIPVQRLQGKRKLSQNRSAADMAGVRDGLAASQDANDQHIARLMSEGSSS</sequence>
<proteinExistence type="predicted"/>
<protein>
    <submittedName>
        <fullName evidence="1">Negative transcriptional regulator</fullName>
    </submittedName>
</protein>
<evidence type="ECO:0000313" key="2">
    <source>
        <dbReference type="Proteomes" id="UP000268096"/>
    </source>
</evidence>
<dbReference type="InterPro" id="IPR012349">
    <property type="entry name" value="Split_barrel_FMN-bd"/>
</dbReference>
<dbReference type="Proteomes" id="UP000268096">
    <property type="component" value="Unassembled WGS sequence"/>
</dbReference>
<dbReference type="Gene3D" id="2.30.110.10">
    <property type="entry name" value="Electron Transport, Fmn-binding Protein, Chain A"/>
    <property type="match status" value="1"/>
</dbReference>
<organism evidence="1 2">
    <name type="scientific">Pseudomonas syringae pv. solidagae</name>
    <dbReference type="NCBI Taxonomy" id="264458"/>
    <lineage>
        <taxon>Bacteria</taxon>
        <taxon>Pseudomonadati</taxon>
        <taxon>Pseudomonadota</taxon>
        <taxon>Gammaproteobacteria</taxon>
        <taxon>Pseudomonadales</taxon>
        <taxon>Pseudomonadaceae</taxon>
        <taxon>Pseudomonas</taxon>
        <taxon>Pseudomonas syringae</taxon>
    </lineage>
</organism>
<reference evidence="1 2" key="1">
    <citation type="submission" date="2018-08" db="EMBL/GenBank/DDBJ databases">
        <title>Recombination of ecologically and evolutionarily significant loci maintains genetic cohesion in the Pseudomonas syringae species complex.</title>
        <authorList>
            <person name="Dillon M."/>
            <person name="Thakur S."/>
            <person name="Almeida R.N.D."/>
            <person name="Weir B.S."/>
            <person name="Guttman D.S."/>
        </authorList>
    </citation>
    <scope>NUCLEOTIDE SEQUENCE [LARGE SCALE GENOMIC DNA]</scope>
    <source>
        <strain evidence="1 2">ICMP 16926</strain>
    </source>
</reference>
<gene>
    <name evidence="1" type="ORF">ALP48_04530</name>
</gene>
<evidence type="ECO:0000313" key="1">
    <source>
        <dbReference type="EMBL" id="RMT37904.1"/>
    </source>
</evidence>
<dbReference type="Pfam" id="PF04299">
    <property type="entry name" value="FMN_bind_2"/>
    <property type="match status" value="1"/>
</dbReference>
<dbReference type="InterPro" id="IPR007396">
    <property type="entry name" value="TR_PAI2-type"/>
</dbReference>
<name>A0A3M5KQI1_PSESX</name>
<comment type="caution">
    <text evidence="1">The sequence shown here is derived from an EMBL/GenBank/DDBJ whole genome shotgun (WGS) entry which is preliminary data.</text>
</comment>
<accession>A0A3M5KQI1</accession>